<feature type="compositionally biased region" description="Low complexity" evidence="5">
    <location>
        <begin position="871"/>
        <end position="891"/>
    </location>
</feature>
<feature type="transmembrane region" description="Helical" evidence="6">
    <location>
        <begin position="76"/>
        <end position="99"/>
    </location>
</feature>
<feature type="transmembrane region" description="Helical" evidence="6">
    <location>
        <begin position="234"/>
        <end position="253"/>
    </location>
</feature>
<proteinExistence type="predicted"/>
<dbReference type="Gene3D" id="1.20.1070.10">
    <property type="entry name" value="Rhodopsin 7-helix transmembrane proteins"/>
    <property type="match status" value="1"/>
</dbReference>
<evidence type="ECO:0000256" key="4">
    <source>
        <dbReference type="ARBA" id="ARBA00023136"/>
    </source>
</evidence>
<protein>
    <recommendedName>
        <fullName evidence="7">G-protein coupled receptors family 1 profile domain-containing protein</fullName>
    </recommendedName>
</protein>
<dbReference type="CDD" id="cd00637">
    <property type="entry name" value="7tm_classA_rhodopsin-like"/>
    <property type="match status" value="1"/>
</dbReference>
<dbReference type="Proteomes" id="UP000828390">
    <property type="component" value="Unassembled WGS sequence"/>
</dbReference>
<feature type="transmembrane region" description="Helical" evidence="6">
    <location>
        <begin position="6"/>
        <end position="27"/>
    </location>
</feature>
<evidence type="ECO:0000256" key="2">
    <source>
        <dbReference type="ARBA" id="ARBA00022692"/>
    </source>
</evidence>
<dbReference type="InterPro" id="IPR022347">
    <property type="entry name" value="GCR_153/162"/>
</dbReference>
<feature type="transmembrane region" description="Helical" evidence="6">
    <location>
        <begin position="161"/>
        <end position="188"/>
    </location>
</feature>
<reference evidence="8" key="2">
    <citation type="submission" date="2020-11" db="EMBL/GenBank/DDBJ databases">
        <authorList>
            <person name="McCartney M.A."/>
            <person name="Auch B."/>
            <person name="Kono T."/>
            <person name="Mallez S."/>
            <person name="Becker A."/>
            <person name="Gohl D.M."/>
            <person name="Silverstein K.A.T."/>
            <person name="Koren S."/>
            <person name="Bechman K.B."/>
            <person name="Herman A."/>
            <person name="Abrahante J.E."/>
            <person name="Garbe J."/>
        </authorList>
    </citation>
    <scope>NUCLEOTIDE SEQUENCE</scope>
    <source>
        <strain evidence="8">Duluth1</strain>
        <tissue evidence="8">Whole animal</tissue>
    </source>
</reference>
<dbReference type="PANTHER" id="PTHR16518">
    <property type="entry name" value="G-PROTEIN COUPLED RECEPTOR 153, 162"/>
    <property type="match status" value="1"/>
</dbReference>
<accession>A0A9D4K0C3</accession>
<gene>
    <name evidence="8" type="ORF">DPMN_129233</name>
</gene>
<dbReference type="AlphaFoldDB" id="A0A9D4K0C3"/>
<keyword evidence="9" id="KW-1185">Reference proteome</keyword>
<organism evidence="8 9">
    <name type="scientific">Dreissena polymorpha</name>
    <name type="common">Zebra mussel</name>
    <name type="synonym">Mytilus polymorpha</name>
    <dbReference type="NCBI Taxonomy" id="45954"/>
    <lineage>
        <taxon>Eukaryota</taxon>
        <taxon>Metazoa</taxon>
        <taxon>Spiralia</taxon>
        <taxon>Lophotrochozoa</taxon>
        <taxon>Mollusca</taxon>
        <taxon>Bivalvia</taxon>
        <taxon>Autobranchia</taxon>
        <taxon>Heteroconchia</taxon>
        <taxon>Euheterodonta</taxon>
        <taxon>Imparidentia</taxon>
        <taxon>Neoheterodontei</taxon>
        <taxon>Myida</taxon>
        <taxon>Dreissenoidea</taxon>
        <taxon>Dreissenidae</taxon>
        <taxon>Dreissena</taxon>
    </lineage>
</organism>
<feature type="compositionally biased region" description="Polar residues" evidence="5">
    <location>
        <begin position="851"/>
        <end position="863"/>
    </location>
</feature>
<feature type="compositionally biased region" description="Polar residues" evidence="5">
    <location>
        <begin position="956"/>
        <end position="965"/>
    </location>
</feature>
<evidence type="ECO:0000313" key="9">
    <source>
        <dbReference type="Proteomes" id="UP000828390"/>
    </source>
</evidence>
<dbReference type="GO" id="GO:0016020">
    <property type="term" value="C:membrane"/>
    <property type="evidence" value="ECO:0007669"/>
    <property type="project" value="UniProtKB-SubCell"/>
</dbReference>
<keyword evidence="4 6" id="KW-0472">Membrane</keyword>
<dbReference type="GO" id="GO:0004930">
    <property type="term" value="F:G protein-coupled receptor activity"/>
    <property type="evidence" value="ECO:0007669"/>
    <property type="project" value="InterPro"/>
</dbReference>
<evidence type="ECO:0000313" key="8">
    <source>
        <dbReference type="EMBL" id="KAH3827302.1"/>
    </source>
</evidence>
<dbReference type="PROSITE" id="PS50262">
    <property type="entry name" value="G_PROTEIN_RECEP_F1_2"/>
    <property type="match status" value="1"/>
</dbReference>
<feature type="domain" description="G-protein coupled receptors family 1 profile" evidence="7">
    <location>
        <begin position="19"/>
        <end position="289"/>
    </location>
</feature>
<feature type="compositionally biased region" description="Basic and acidic residues" evidence="5">
    <location>
        <begin position="427"/>
        <end position="450"/>
    </location>
</feature>
<evidence type="ECO:0000256" key="6">
    <source>
        <dbReference type="SAM" id="Phobius"/>
    </source>
</evidence>
<feature type="region of interest" description="Disordered" evidence="5">
    <location>
        <begin position="427"/>
        <end position="461"/>
    </location>
</feature>
<name>A0A9D4K0C3_DREPO</name>
<feature type="compositionally biased region" description="Basic and acidic residues" evidence="5">
    <location>
        <begin position="786"/>
        <end position="797"/>
    </location>
</feature>
<dbReference type="Pfam" id="PF00001">
    <property type="entry name" value="7tm_1"/>
    <property type="match status" value="1"/>
</dbReference>
<dbReference type="InterPro" id="IPR017452">
    <property type="entry name" value="GPCR_Rhodpsn_7TM"/>
</dbReference>
<feature type="transmembrane region" description="Helical" evidence="6">
    <location>
        <begin position="39"/>
        <end position="56"/>
    </location>
</feature>
<comment type="subcellular location">
    <subcellularLocation>
        <location evidence="1">Membrane</location>
    </subcellularLocation>
</comment>
<dbReference type="EMBL" id="JAIWYP010000005">
    <property type="protein sequence ID" value="KAH3827302.1"/>
    <property type="molecule type" value="Genomic_DNA"/>
</dbReference>
<reference evidence="8" key="1">
    <citation type="journal article" date="2019" name="bioRxiv">
        <title>The Genome of the Zebra Mussel, Dreissena polymorpha: A Resource for Invasive Species Research.</title>
        <authorList>
            <person name="McCartney M.A."/>
            <person name="Auch B."/>
            <person name="Kono T."/>
            <person name="Mallez S."/>
            <person name="Zhang Y."/>
            <person name="Obille A."/>
            <person name="Becker A."/>
            <person name="Abrahante J.E."/>
            <person name="Garbe J."/>
            <person name="Badalamenti J.P."/>
            <person name="Herman A."/>
            <person name="Mangelson H."/>
            <person name="Liachko I."/>
            <person name="Sullivan S."/>
            <person name="Sone E.D."/>
            <person name="Koren S."/>
            <person name="Silverstein K.A.T."/>
            <person name="Beckman K.B."/>
            <person name="Gohl D.M."/>
        </authorList>
    </citation>
    <scope>NUCLEOTIDE SEQUENCE</scope>
    <source>
        <strain evidence="8">Duluth1</strain>
        <tissue evidence="8">Whole animal</tissue>
    </source>
</reference>
<feature type="region of interest" description="Disordered" evidence="5">
    <location>
        <begin position="843"/>
        <end position="898"/>
    </location>
</feature>
<feature type="region of interest" description="Disordered" evidence="5">
    <location>
        <begin position="779"/>
        <end position="808"/>
    </location>
</feature>
<dbReference type="OrthoDB" id="6158417at2759"/>
<evidence type="ECO:0000256" key="5">
    <source>
        <dbReference type="SAM" id="MobiDB-lite"/>
    </source>
</evidence>
<keyword evidence="3 6" id="KW-1133">Transmembrane helix</keyword>
<evidence type="ECO:0000256" key="1">
    <source>
        <dbReference type="ARBA" id="ARBA00004370"/>
    </source>
</evidence>
<keyword evidence="2 6" id="KW-0812">Transmembrane</keyword>
<evidence type="ECO:0000256" key="3">
    <source>
        <dbReference type="ARBA" id="ARBA00022989"/>
    </source>
</evidence>
<dbReference type="InterPro" id="IPR000276">
    <property type="entry name" value="GPCR_Rhodpsn"/>
</dbReference>
<feature type="transmembrane region" description="Helical" evidence="6">
    <location>
        <begin position="120"/>
        <end position="141"/>
    </location>
</feature>
<feature type="region of interest" description="Disordered" evidence="5">
    <location>
        <begin position="930"/>
        <end position="965"/>
    </location>
</feature>
<comment type="caution">
    <text evidence="8">The sequence shown here is derived from an EMBL/GenBank/DDBJ whole genome shotgun (WGS) entry which is preliminary data.</text>
</comment>
<sequence length="1063" mass="118282">MDSGHAVSWIILSPLAIVTDVLAIVVITHYFPFYHGTDVTLISVLTAMLGNAMFVVPVPAVRTLLGTPWSPALCQMYTWCALTFRAAQVSSLLVMSINWSTLLKLSAQKKRYVSTKYLKVTVVFVWLSAAVFGLLPVIGVVQNDFYSYDTCKFLGFNLGLGFSLFFIVYIPLVLIVTLISSCDAVWLIKHMKKIVEVRDQAERGILPMRNGSMPLHVGGSQTGRRQRLKFAWELSHFSLIFTILSFLVNQIPYAMIQGTQLFSNTDRTAMEVVSIYLVALEALLAPHALWLLCQRYRHALSYQWNAYILRNKAIHEIEPEACVLQSYICREKDLASLLPSRPQSAAGRSMTGTIRSTKSEVIDRTHVNGNSRRSQMDIFHLHTMTPVLTRDSNGKVSSDVHVERPLSIYDERPIDVGGLDLQLVDPREYSSDVERPRNSRVDLQKQDVRRSASSISRQNWRDNLRKKQLPPIFINKGFDTSDKSPVDNRSKAGILERAANANRSANSNHFYMSSDYHPDYLTDSLPRKQFAKTMSCESEPGEPYRFEDIEEVLNSDNEAGDAALATSDQVTRNTQFTTFKGATLPNQNPGVREMTHMYGTFHDLSCPMRDNEEVEFDNDVIAIDEIDKGRDTVAIKVPTNVRYDKQYQTLASFKPDDNCEYIDGVKGHNNTFTDNKSFIRPFVSRYNTSGANATGDNCTISVTGNPSRSMTSAGYHPATSYGGDISVDDENLSSGSNASDASVTIQAYAGESRRRVWMDDYNEFQSDQGDLLMEDSTLQNSAGQVEKYDSKYPDAPHSELSTPVSSVFDDETDRGFEEALDMHVNSSPLLYGTIGRFFESIEEEPEDLASSGGSNPFTSSTSGDDFRTLAVVSRNSNSRTSSVTSTHSNTNPFSETNSHENTKIATYHSQQNDQQISEGVDFELGASGFASGQKREKHSRFSGQPDVVPVKANPWPSKSDSQQTSEDMAFESDFISASHVGNRKGISVAVSDSTWKATHGQSAAGGRLTLNQTPHMSAAKPASSKPVPMRVHSLDRPSPRPKRHPPMRGHSFELQPDVKPAFF</sequence>
<dbReference type="PANTHER" id="PTHR16518:SF4">
    <property type="entry name" value="G-PROTEIN COUPLED RECEPTOR 153 ISOFORM X1-RELATED"/>
    <property type="match status" value="1"/>
</dbReference>
<dbReference type="SUPFAM" id="SSF81321">
    <property type="entry name" value="Family A G protein-coupled receptor-like"/>
    <property type="match status" value="1"/>
</dbReference>
<feature type="region of interest" description="Disordered" evidence="5">
    <location>
        <begin position="1015"/>
        <end position="1063"/>
    </location>
</feature>
<evidence type="ECO:0000259" key="7">
    <source>
        <dbReference type="PROSITE" id="PS50262"/>
    </source>
</evidence>